<dbReference type="AlphaFoldDB" id="A0A1H0II06"/>
<dbReference type="SUPFAM" id="SSF53187">
    <property type="entry name" value="Zn-dependent exopeptidases"/>
    <property type="match status" value="1"/>
</dbReference>
<gene>
    <name evidence="1" type="ORF">SAMN05192530_105158</name>
</gene>
<accession>A0A1H0II06</accession>
<dbReference type="OrthoDB" id="8716700at2"/>
<dbReference type="EMBL" id="FNIT01000005">
    <property type="protein sequence ID" value="SDO30995.1"/>
    <property type="molecule type" value="Genomic_DNA"/>
</dbReference>
<sequence>MTTKPFPLGAIPSLDTAAGAVAAFEVIEPAEQTLPLVFCSPHSGRAYPQGFLRESRLGADAIRRSEDLFVDQLFDFVPALGAPLLAARFPRAYLDVNREPYELDPAMFSGPLPPEVNSASVRVAGGLGTIPRIVAEREEIYARKLEPAEAARRIDGIYFPFHAALEALLERTLSRFGLAILLDCHSMPSSIRTMPGGRRADIVVGDRFGSSAAPRFVAMVTQRLSALGWDVTRNKPYAGGFITERYGTPRRGVHAIQIEINRGLYADERRFVPSEGFAPLRRSLFEFASLFAAELETELAGRSLAAE</sequence>
<keyword evidence="2" id="KW-1185">Reference proteome</keyword>
<keyword evidence="1" id="KW-0378">Hydrolase</keyword>
<dbReference type="RefSeq" id="WP_090673697.1">
    <property type="nucleotide sequence ID" value="NZ_FNIT01000005.1"/>
</dbReference>
<protein>
    <submittedName>
        <fullName evidence="1">N-formylglutamate amidohydrolase</fullName>
    </submittedName>
</protein>
<dbReference type="Proteomes" id="UP000198793">
    <property type="component" value="Unassembled WGS sequence"/>
</dbReference>
<proteinExistence type="predicted"/>
<evidence type="ECO:0000313" key="2">
    <source>
        <dbReference type="Proteomes" id="UP000198793"/>
    </source>
</evidence>
<dbReference type="Pfam" id="PF05013">
    <property type="entry name" value="FGase"/>
    <property type="match status" value="1"/>
</dbReference>
<name>A0A1H0II06_9HYPH</name>
<dbReference type="InterPro" id="IPR007709">
    <property type="entry name" value="N-FG_amidohydro"/>
</dbReference>
<dbReference type="Gene3D" id="3.40.630.40">
    <property type="entry name" value="Zn-dependent exopeptidases"/>
    <property type="match status" value="1"/>
</dbReference>
<dbReference type="GO" id="GO:0016787">
    <property type="term" value="F:hydrolase activity"/>
    <property type="evidence" value="ECO:0007669"/>
    <property type="project" value="UniProtKB-KW"/>
</dbReference>
<organism evidence="1 2">
    <name type="scientific">Aureimonas jatrophae</name>
    <dbReference type="NCBI Taxonomy" id="1166073"/>
    <lineage>
        <taxon>Bacteria</taxon>
        <taxon>Pseudomonadati</taxon>
        <taxon>Pseudomonadota</taxon>
        <taxon>Alphaproteobacteria</taxon>
        <taxon>Hyphomicrobiales</taxon>
        <taxon>Aurantimonadaceae</taxon>
        <taxon>Aureimonas</taxon>
    </lineage>
</organism>
<evidence type="ECO:0000313" key="1">
    <source>
        <dbReference type="EMBL" id="SDO30995.1"/>
    </source>
</evidence>
<reference evidence="1 2" key="1">
    <citation type="submission" date="2016-10" db="EMBL/GenBank/DDBJ databases">
        <authorList>
            <person name="de Groot N.N."/>
        </authorList>
    </citation>
    <scope>NUCLEOTIDE SEQUENCE [LARGE SCALE GENOMIC DNA]</scope>
    <source>
        <strain evidence="2">L7-484,KACC 16230,DSM 25025</strain>
    </source>
</reference>
<dbReference type="STRING" id="1166073.SAMN05192530_105158"/>